<reference evidence="7 8" key="1">
    <citation type="submission" date="2023-01" db="EMBL/GenBank/DDBJ databases">
        <title>Analysis of 21 Apiospora genomes using comparative genomics revels a genus with tremendous synthesis potential of carbohydrate active enzymes and secondary metabolites.</title>
        <authorList>
            <person name="Sorensen T."/>
        </authorList>
    </citation>
    <scope>NUCLEOTIDE SEQUENCE [LARGE SCALE GENOMIC DNA]</scope>
    <source>
        <strain evidence="7 8">CBS 24483</strain>
    </source>
</reference>
<evidence type="ECO:0000313" key="7">
    <source>
        <dbReference type="EMBL" id="KAK7951591.1"/>
    </source>
</evidence>
<name>A0ABR1QC89_9PEZI</name>
<sequence length="638" mass="70722">MASSLGMLKNLPCPAGKSCTAFQCLFKHEDDPHAKTDDNAGTTTTDTGASSDVPLAPSTNQEAPRKRQKLVSQAGKATATPEKVPEPQVQAISPPLKHKKGPAMSTSARPEKPSPVLPGTERTKTKDSKPAIAAVPKKTESLNARHLGKAPAKHDMRNKLLKLLHENYARLNTELKKETKGEGPEAALILTDQELIVKALDEEEHYAVKKLTIYNNAIKNRIMHYKKMKLAQWKEERLASIRKEYGTGEEPKQAPKPIETGLTPEQEVDFLHRLSIDLVTLQHFGYIATVPKDEDIEKAKKAVEASGNFEVCDRCTRRFAVFPGRREEDGALASNGPCVHHPGKAYYLDKTPGDRLSERTRKYRCCHQSFGDTDGCTTADNHVFKSTDPARLASIVNFVETPPNPNVPKDRAVSFDCEMGYTVYGMELIRITAVSWPAGEELLDVLVLPVGEYIDLNTRYSGVRPEDLAEAERWKPGDDHRPTIVPSTDDSPPQRKLKLVPSPQAARDLFFSLISPDTPVIAHGAENDLTAARIVHPTVVDTVLLYPHKRGLPIRNSLKYLMETMLDRKIQVDDTVDKMQGHDSAEDARAAGDLVRLKVKTEWEDRKRRGWTTGANGVIQPPSESEAWSIPGRKGKAH</sequence>
<dbReference type="PANTHER" id="PTHR12801">
    <property type="entry name" value="RNA EXONUCLEASE REXO1 / RECO3 FAMILY MEMBER-RELATED"/>
    <property type="match status" value="1"/>
</dbReference>
<gene>
    <name evidence="7" type="ORF">PG986_007319</name>
</gene>
<dbReference type="InterPro" id="IPR047021">
    <property type="entry name" value="REXO1/3/4-like"/>
</dbReference>
<organism evidence="7 8">
    <name type="scientific">Apiospora aurea</name>
    <dbReference type="NCBI Taxonomy" id="335848"/>
    <lineage>
        <taxon>Eukaryota</taxon>
        <taxon>Fungi</taxon>
        <taxon>Dikarya</taxon>
        <taxon>Ascomycota</taxon>
        <taxon>Pezizomycotina</taxon>
        <taxon>Sordariomycetes</taxon>
        <taxon>Xylariomycetidae</taxon>
        <taxon>Amphisphaeriales</taxon>
        <taxon>Apiosporaceae</taxon>
        <taxon>Apiospora</taxon>
    </lineage>
</organism>
<feature type="compositionally biased region" description="Basic and acidic residues" evidence="5">
    <location>
        <begin position="471"/>
        <end position="482"/>
    </location>
</feature>
<proteinExistence type="inferred from homology"/>
<evidence type="ECO:0000313" key="8">
    <source>
        <dbReference type="Proteomes" id="UP001391051"/>
    </source>
</evidence>
<dbReference type="InterPro" id="IPR034922">
    <property type="entry name" value="REX1-like_exo"/>
</dbReference>
<evidence type="ECO:0000256" key="3">
    <source>
        <dbReference type="ARBA" id="ARBA00022801"/>
    </source>
</evidence>
<dbReference type="CDD" id="cd06145">
    <property type="entry name" value="REX1_like"/>
    <property type="match status" value="1"/>
</dbReference>
<accession>A0ABR1QC89</accession>
<keyword evidence="4" id="KW-0269">Exonuclease</keyword>
<keyword evidence="2" id="KW-0540">Nuclease</keyword>
<comment type="caution">
    <text evidence="7">The sequence shown here is derived from an EMBL/GenBank/DDBJ whole genome shotgun (WGS) entry which is preliminary data.</text>
</comment>
<evidence type="ECO:0000256" key="5">
    <source>
        <dbReference type="SAM" id="MobiDB-lite"/>
    </source>
</evidence>
<dbReference type="SMART" id="SM00479">
    <property type="entry name" value="EXOIII"/>
    <property type="match status" value="1"/>
</dbReference>
<dbReference type="RefSeq" id="XP_066699653.1">
    <property type="nucleotide sequence ID" value="XM_066843541.1"/>
</dbReference>
<feature type="region of interest" description="Disordered" evidence="5">
    <location>
        <begin position="471"/>
        <end position="496"/>
    </location>
</feature>
<evidence type="ECO:0000256" key="4">
    <source>
        <dbReference type="ARBA" id="ARBA00022839"/>
    </source>
</evidence>
<dbReference type="GeneID" id="92076603"/>
<evidence type="ECO:0000259" key="6">
    <source>
        <dbReference type="SMART" id="SM00479"/>
    </source>
</evidence>
<dbReference type="InterPro" id="IPR013520">
    <property type="entry name" value="Ribonucl_H"/>
</dbReference>
<feature type="compositionally biased region" description="Basic and acidic residues" evidence="5">
    <location>
        <begin position="29"/>
        <end position="38"/>
    </location>
</feature>
<dbReference type="InterPro" id="IPR036397">
    <property type="entry name" value="RNaseH_sf"/>
</dbReference>
<dbReference type="Proteomes" id="UP001391051">
    <property type="component" value="Unassembled WGS sequence"/>
</dbReference>
<feature type="region of interest" description="Disordered" evidence="5">
    <location>
        <begin position="611"/>
        <end position="638"/>
    </location>
</feature>
<keyword evidence="8" id="KW-1185">Reference proteome</keyword>
<comment type="similarity">
    <text evidence="1">Belongs to the REXO1/REXO3 family.</text>
</comment>
<dbReference type="SUPFAM" id="SSF53098">
    <property type="entry name" value="Ribonuclease H-like"/>
    <property type="match status" value="1"/>
</dbReference>
<dbReference type="Gene3D" id="3.30.420.10">
    <property type="entry name" value="Ribonuclease H-like superfamily/Ribonuclease H"/>
    <property type="match status" value="1"/>
</dbReference>
<dbReference type="InterPro" id="IPR012337">
    <property type="entry name" value="RNaseH-like_sf"/>
</dbReference>
<dbReference type="EMBL" id="JAQQWE010000005">
    <property type="protein sequence ID" value="KAK7951591.1"/>
    <property type="molecule type" value="Genomic_DNA"/>
</dbReference>
<dbReference type="PANTHER" id="PTHR12801:SF112">
    <property type="entry name" value="RNA EXONUCLEASE 3"/>
    <property type="match status" value="1"/>
</dbReference>
<protein>
    <recommendedName>
        <fullName evidence="6">Exonuclease domain-containing protein</fullName>
    </recommendedName>
</protein>
<feature type="domain" description="Exonuclease" evidence="6">
    <location>
        <begin position="411"/>
        <end position="604"/>
    </location>
</feature>
<keyword evidence="3" id="KW-0378">Hydrolase</keyword>
<feature type="region of interest" description="Disordered" evidence="5">
    <location>
        <begin position="29"/>
        <end position="132"/>
    </location>
</feature>
<feature type="compositionally biased region" description="Low complexity" evidence="5">
    <location>
        <begin position="39"/>
        <end position="52"/>
    </location>
</feature>
<evidence type="ECO:0000256" key="2">
    <source>
        <dbReference type="ARBA" id="ARBA00022722"/>
    </source>
</evidence>
<evidence type="ECO:0000256" key="1">
    <source>
        <dbReference type="ARBA" id="ARBA00006357"/>
    </source>
</evidence>